<evidence type="ECO:0000313" key="13">
    <source>
        <dbReference type="EMBL" id="EFX02035.1"/>
    </source>
</evidence>
<gene>
    <name evidence="13" type="ORF">CMQ_2084</name>
</gene>
<feature type="transmembrane region" description="Helical" evidence="11">
    <location>
        <begin position="196"/>
        <end position="218"/>
    </location>
</feature>
<reference evidence="13 14" key="1">
    <citation type="journal article" date="2011" name="Proc. Natl. Acad. Sci. U.S.A.">
        <title>Genome and transcriptome analyses of the mountain pine beetle-fungal symbiont Grosmannia clavigera, a lodgepole pine pathogen.</title>
        <authorList>
            <person name="DiGuistini S."/>
            <person name="Wang Y."/>
            <person name="Liao N.Y."/>
            <person name="Taylor G."/>
            <person name="Tanguay P."/>
            <person name="Feau N."/>
            <person name="Henrissat B."/>
            <person name="Chan S.K."/>
            <person name="Hesse-Orce U."/>
            <person name="Alamouti S.M."/>
            <person name="Tsui C.K.M."/>
            <person name="Docking R.T."/>
            <person name="Levasseur A."/>
            <person name="Haridas S."/>
            <person name="Robertson G."/>
            <person name="Birol I."/>
            <person name="Holt R.A."/>
            <person name="Marra M.A."/>
            <person name="Hamelin R.C."/>
            <person name="Hirst M."/>
            <person name="Jones S.J.M."/>
            <person name="Bohlmann J."/>
            <person name="Breuil C."/>
        </authorList>
    </citation>
    <scope>NUCLEOTIDE SEQUENCE [LARGE SCALE GENOMIC DNA]</scope>
    <source>
        <strain evidence="14">kw1407 / UAMH 11150</strain>
    </source>
</reference>
<dbReference type="GO" id="GO:0032979">
    <property type="term" value="P:protein insertion into mitochondrial inner membrane from matrix"/>
    <property type="evidence" value="ECO:0007669"/>
    <property type="project" value="TreeGrafter"/>
</dbReference>
<feature type="region of interest" description="Disordered" evidence="10">
    <location>
        <begin position="93"/>
        <end position="131"/>
    </location>
</feature>
<name>F0XJM9_GROCL</name>
<evidence type="ECO:0000256" key="8">
    <source>
        <dbReference type="ARBA" id="ARBA00023136"/>
    </source>
</evidence>
<evidence type="ECO:0000256" key="6">
    <source>
        <dbReference type="ARBA" id="ARBA00022989"/>
    </source>
</evidence>
<keyword evidence="14" id="KW-1185">Reference proteome</keyword>
<dbReference type="GO" id="GO:0032977">
    <property type="term" value="F:membrane insertase activity"/>
    <property type="evidence" value="ECO:0007669"/>
    <property type="project" value="InterPro"/>
</dbReference>
<feature type="transmembrane region" description="Helical" evidence="11">
    <location>
        <begin position="357"/>
        <end position="379"/>
    </location>
</feature>
<dbReference type="GeneID" id="25975034"/>
<dbReference type="OrthoDB" id="2148490at2759"/>
<dbReference type="PANTHER" id="PTHR12428:SF66">
    <property type="entry name" value="MITOCHONDRIAL INNER MEMBRANE PROTEIN OXA1L"/>
    <property type="match status" value="1"/>
</dbReference>
<dbReference type="HOGENOM" id="CLU_029282_5_1_1"/>
<evidence type="ECO:0000256" key="4">
    <source>
        <dbReference type="ARBA" id="ARBA00022792"/>
    </source>
</evidence>
<dbReference type="eggNOG" id="KOG1239">
    <property type="taxonomic scope" value="Eukaryota"/>
</dbReference>
<evidence type="ECO:0000256" key="1">
    <source>
        <dbReference type="ARBA" id="ARBA00004448"/>
    </source>
</evidence>
<dbReference type="InParanoid" id="F0XJM9"/>
<sequence>MLPSRGVIRSGQAMRLRQMATQQSRAGCARNFATALRKPGGLGRPAMSIAQLSGRRIGLVNGAPTTLPSSMAAFSLFPWRSKNASAEVLPEGAVPEAAVSPQSTATASTASTPSTPSAPSTPITPSDAVQPDTLAAADPTTTAASVSDLLDGGALLDMPEQIGYLHAMGLDFGWGPSSMCMWLLEHVHVYTGLPWWASIGLTVLLFRSAIFFPSLTAAEQSARFQKLRADPKYAAAMTEMQQSAMRGGQLAQGRAMELRMTTKRMQAAAGVSTWKMFIPMINVPFGYGMFRLLRSMALLPVPALETDGLLWFQDLTVPDPFFVLPIASATIMYLIFRNNIKYMAPEQAQLMKMMQIVITPVSILVTVKMSAGLTLFFFLSSVLQMVQTWLWHQPWLRTWKGLPPLHTLIQTPGVAKPAASSTTLRLSPASTWQAPRAISTSATVTASGSEAAKPAGPPSTVDVVKKGWNKMMGTAKDKQGASKDKQTFKAALEYEKKRAAEEEESLYRRREAERQYREMKKAMARGTADKKP</sequence>
<feature type="compositionally biased region" description="Low complexity" evidence="10">
    <location>
        <begin position="97"/>
        <end position="131"/>
    </location>
</feature>
<evidence type="ECO:0000256" key="3">
    <source>
        <dbReference type="ARBA" id="ARBA00022692"/>
    </source>
</evidence>
<feature type="domain" description="Membrane insertase YidC/Oxa/ALB C-terminal" evidence="12">
    <location>
        <begin position="195"/>
        <end position="391"/>
    </location>
</feature>
<dbReference type="InterPro" id="IPR028055">
    <property type="entry name" value="YidC/Oxa/ALB_C"/>
</dbReference>
<dbReference type="CDD" id="cd20069">
    <property type="entry name" value="5TM_Oxa1-like"/>
    <property type="match status" value="1"/>
</dbReference>
<dbReference type="Proteomes" id="UP000007796">
    <property type="component" value="Unassembled WGS sequence"/>
</dbReference>
<evidence type="ECO:0000313" key="14">
    <source>
        <dbReference type="Proteomes" id="UP000007796"/>
    </source>
</evidence>
<dbReference type="RefSeq" id="XP_014171517.1">
    <property type="nucleotide sequence ID" value="XM_014316042.1"/>
</dbReference>
<keyword evidence="4" id="KW-0999">Mitochondrion inner membrane</keyword>
<evidence type="ECO:0000256" key="2">
    <source>
        <dbReference type="ARBA" id="ARBA00009877"/>
    </source>
</evidence>
<keyword evidence="3 9" id="KW-0812">Transmembrane</keyword>
<feature type="transmembrane region" description="Helical" evidence="11">
    <location>
        <begin position="320"/>
        <end position="336"/>
    </location>
</feature>
<dbReference type="Pfam" id="PF02096">
    <property type="entry name" value="60KD_IMP"/>
    <property type="match status" value="1"/>
</dbReference>
<organism evidence="14">
    <name type="scientific">Grosmannia clavigera (strain kw1407 / UAMH 11150)</name>
    <name type="common">Blue stain fungus</name>
    <name type="synonym">Graphiocladiella clavigera</name>
    <dbReference type="NCBI Taxonomy" id="655863"/>
    <lineage>
        <taxon>Eukaryota</taxon>
        <taxon>Fungi</taxon>
        <taxon>Dikarya</taxon>
        <taxon>Ascomycota</taxon>
        <taxon>Pezizomycotina</taxon>
        <taxon>Sordariomycetes</taxon>
        <taxon>Sordariomycetidae</taxon>
        <taxon>Ophiostomatales</taxon>
        <taxon>Ophiostomataceae</taxon>
        <taxon>Leptographium</taxon>
    </lineage>
</organism>
<protein>
    <submittedName>
        <fullName evidence="13">Mitochondrial export translocase</fullName>
    </submittedName>
</protein>
<dbReference type="PANTHER" id="PTHR12428">
    <property type="entry name" value="OXA1"/>
    <property type="match status" value="1"/>
</dbReference>
<feature type="transmembrane region" description="Helical" evidence="11">
    <location>
        <begin position="267"/>
        <end position="290"/>
    </location>
</feature>
<evidence type="ECO:0000256" key="7">
    <source>
        <dbReference type="ARBA" id="ARBA00023128"/>
    </source>
</evidence>
<comment type="similarity">
    <text evidence="2 9">Belongs to the OXA1/ALB3/YidC family.</text>
</comment>
<dbReference type="GO" id="GO:0005743">
    <property type="term" value="C:mitochondrial inner membrane"/>
    <property type="evidence" value="ECO:0007669"/>
    <property type="project" value="UniProtKB-SubCell"/>
</dbReference>
<proteinExistence type="inferred from homology"/>
<dbReference type="EMBL" id="GL629782">
    <property type="protein sequence ID" value="EFX02035.1"/>
    <property type="molecule type" value="Genomic_DNA"/>
</dbReference>
<dbReference type="InterPro" id="IPR001708">
    <property type="entry name" value="YidC/ALB3/OXA1/COX18"/>
</dbReference>
<feature type="region of interest" description="Disordered" evidence="10">
    <location>
        <begin position="498"/>
        <end position="532"/>
    </location>
</feature>
<keyword evidence="5" id="KW-0809">Transit peptide</keyword>
<evidence type="ECO:0000256" key="10">
    <source>
        <dbReference type="SAM" id="MobiDB-lite"/>
    </source>
</evidence>
<keyword evidence="6 11" id="KW-1133">Transmembrane helix</keyword>
<evidence type="ECO:0000256" key="9">
    <source>
        <dbReference type="RuleBase" id="RU003945"/>
    </source>
</evidence>
<comment type="subcellular location">
    <subcellularLocation>
        <location evidence="9">Membrane</location>
        <topology evidence="9">Multi-pass membrane protein</topology>
    </subcellularLocation>
    <subcellularLocation>
        <location evidence="1">Mitochondrion inner membrane</location>
        <topology evidence="1">Multi-pass membrane protein</topology>
    </subcellularLocation>
</comment>
<evidence type="ECO:0000256" key="11">
    <source>
        <dbReference type="SAM" id="Phobius"/>
    </source>
</evidence>
<evidence type="ECO:0000259" key="12">
    <source>
        <dbReference type="Pfam" id="PF02096"/>
    </source>
</evidence>
<keyword evidence="7" id="KW-0496">Mitochondrion</keyword>
<dbReference type="STRING" id="655863.F0XJM9"/>
<keyword evidence="8 11" id="KW-0472">Membrane</keyword>
<evidence type="ECO:0000256" key="5">
    <source>
        <dbReference type="ARBA" id="ARBA00022946"/>
    </source>
</evidence>
<dbReference type="AlphaFoldDB" id="F0XJM9"/>
<accession>F0XJM9</accession>